<dbReference type="KEGG" id="fgi:OP10G_4115"/>
<dbReference type="EMBL" id="CP007139">
    <property type="protein sequence ID" value="AIE87483.1"/>
    <property type="molecule type" value="Genomic_DNA"/>
</dbReference>
<dbReference type="SUPFAM" id="SSF47005">
    <property type="entry name" value="Peripheral subunit-binding domain of 2-oxo acid dehydrogenase complex"/>
    <property type="match status" value="1"/>
</dbReference>
<dbReference type="Proteomes" id="UP000027982">
    <property type="component" value="Chromosome"/>
</dbReference>
<feature type="compositionally biased region" description="Low complexity" evidence="7">
    <location>
        <begin position="98"/>
        <end position="118"/>
    </location>
</feature>
<dbReference type="EC" id="2.3.1.-" evidence="6"/>
<dbReference type="eggNOG" id="COG0508">
    <property type="taxonomic scope" value="Bacteria"/>
</dbReference>
<dbReference type="InterPro" id="IPR004167">
    <property type="entry name" value="PSBD"/>
</dbReference>
<dbReference type="InterPro" id="IPR023213">
    <property type="entry name" value="CAT-like_dom_sf"/>
</dbReference>
<dbReference type="OrthoDB" id="9805770at2"/>
<dbReference type="PROSITE" id="PS51826">
    <property type="entry name" value="PSBD"/>
    <property type="match status" value="1"/>
</dbReference>
<evidence type="ECO:0000259" key="8">
    <source>
        <dbReference type="PROSITE" id="PS50968"/>
    </source>
</evidence>
<dbReference type="PROSITE" id="PS50968">
    <property type="entry name" value="BIOTINYL_LIPOYL"/>
    <property type="match status" value="1"/>
</dbReference>
<reference evidence="10 11" key="1">
    <citation type="journal article" date="2014" name="PLoS ONE">
        <title>The first complete genome sequence of the class fimbriimonadia in the phylum armatimonadetes.</title>
        <authorList>
            <person name="Hu Z.Y."/>
            <person name="Wang Y.Z."/>
            <person name="Im W.T."/>
            <person name="Wang S.Y."/>
            <person name="Zhao G.P."/>
            <person name="Zheng H.J."/>
            <person name="Quan Z.X."/>
        </authorList>
    </citation>
    <scope>NUCLEOTIDE SEQUENCE [LARGE SCALE GENOMIC DNA]</scope>
    <source>
        <strain evidence="10">Gsoil 348</strain>
    </source>
</reference>
<dbReference type="CDD" id="cd06849">
    <property type="entry name" value="lipoyl_domain"/>
    <property type="match status" value="1"/>
</dbReference>
<keyword evidence="5 6" id="KW-0012">Acyltransferase</keyword>
<keyword evidence="11" id="KW-1185">Reference proteome</keyword>
<dbReference type="Gene3D" id="2.40.50.100">
    <property type="match status" value="1"/>
</dbReference>
<gene>
    <name evidence="10" type="ORF">OP10G_4115</name>
</gene>
<dbReference type="GO" id="GO:0005737">
    <property type="term" value="C:cytoplasm"/>
    <property type="evidence" value="ECO:0007669"/>
    <property type="project" value="TreeGrafter"/>
</dbReference>
<evidence type="ECO:0000256" key="6">
    <source>
        <dbReference type="RuleBase" id="RU003423"/>
    </source>
</evidence>
<comment type="similarity">
    <text evidence="2 6">Belongs to the 2-oxoacid dehydrogenase family.</text>
</comment>
<feature type="domain" description="Peripheral subunit-binding (PSBD)" evidence="9">
    <location>
        <begin position="124"/>
        <end position="164"/>
    </location>
</feature>
<dbReference type="AlphaFoldDB" id="A0A068NVD4"/>
<evidence type="ECO:0000256" key="1">
    <source>
        <dbReference type="ARBA" id="ARBA00001938"/>
    </source>
</evidence>
<dbReference type="Pfam" id="PF02817">
    <property type="entry name" value="E3_binding"/>
    <property type="match status" value="1"/>
</dbReference>
<keyword evidence="4 6" id="KW-0450">Lipoyl</keyword>
<dbReference type="GO" id="GO:0016407">
    <property type="term" value="F:acetyltransferase activity"/>
    <property type="evidence" value="ECO:0007669"/>
    <property type="project" value="TreeGrafter"/>
</dbReference>
<keyword evidence="3 6" id="KW-0808">Transferase</keyword>
<accession>A0A068NVD4</accession>
<name>A0A068NVD4_FIMGI</name>
<organism evidence="10 11">
    <name type="scientific">Fimbriimonas ginsengisoli Gsoil 348</name>
    <dbReference type="NCBI Taxonomy" id="661478"/>
    <lineage>
        <taxon>Bacteria</taxon>
        <taxon>Bacillati</taxon>
        <taxon>Armatimonadota</taxon>
        <taxon>Fimbriimonadia</taxon>
        <taxon>Fimbriimonadales</taxon>
        <taxon>Fimbriimonadaceae</taxon>
        <taxon>Fimbriimonas</taxon>
    </lineage>
</organism>
<dbReference type="InterPro" id="IPR050743">
    <property type="entry name" value="2-oxoacid_DH_E2_comp"/>
</dbReference>
<dbReference type="InterPro" id="IPR036625">
    <property type="entry name" value="E3-bd_dom_sf"/>
</dbReference>
<dbReference type="HOGENOM" id="CLU_016733_10_1_0"/>
<dbReference type="FunFam" id="3.30.559.10:FF:000007">
    <property type="entry name" value="Dihydrolipoamide acetyltransferase component of pyruvate dehydrogenase complex"/>
    <property type="match status" value="1"/>
</dbReference>
<dbReference type="InterPro" id="IPR003016">
    <property type="entry name" value="2-oxoA_DH_lipoyl-BS"/>
</dbReference>
<dbReference type="SUPFAM" id="SSF52777">
    <property type="entry name" value="CoA-dependent acyltransferases"/>
    <property type="match status" value="1"/>
</dbReference>
<feature type="region of interest" description="Disordered" evidence="7">
    <location>
        <begin position="98"/>
        <end position="120"/>
    </location>
</feature>
<dbReference type="Gene3D" id="4.10.320.10">
    <property type="entry name" value="E3-binding domain"/>
    <property type="match status" value="1"/>
</dbReference>
<sequence>MPVEIKMPELGESVHEGTVSRWLKKEGDFVKEDEPVVEIMTDKVNTELVAPATGILAKILVQEGGAVEVFAAMGLIDDSAGAATPASAPAAEAAPVPAAPTAAPATPATVPAPAAASSEGDRKWYTPVVRAMMKEHGISEEEIQGLTGTGEGGRVAKRDVEAYLASGRKVASQIIEATPTKVAVPAATVPQPKAAPQPTVAGPEQELVPLAGMRKMIADAMIRSSQVPTVSTVTQVDVTSMVKFREINKDSFLETYGVKLTYTPFFIKALAEALTEFPLVNSSLREDNMIVMNKGVHIGVAVALGKGGEGGLIVPVIRDCHKKNLIDIARDLDAIAQKARANKLGVADVQGGTFTLTNPGTYGALFGTPMINAPQAGILGTYSISKEPVIVDDMIAIRSIMHLVLTYDHRLVDGMLAGKFLAAIRDKLHGFDFFK</sequence>
<feature type="domain" description="Lipoyl-binding" evidence="8">
    <location>
        <begin position="2"/>
        <end position="77"/>
    </location>
</feature>
<dbReference type="InterPro" id="IPR000089">
    <property type="entry name" value="Biotin_lipoyl"/>
</dbReference>
<evidence type="ECO:0000256" key="2">
    <source>
        <dbReference type="ARBA" id="ARBA00007317"/>
    </source>
</evidence>
<evidence type="ECO:0000256" key="7">
    <source>
        <dbReference type="SAM" id="MobiDB-lite"/>
    </source>
</evidence>
<dbReference type="SUPFAM" id="SSF51230">
    <property type="entry name" value="Single hybrid motif"/>
    <property type="match status" value="1"/>
</dbReference>
<dbReference type="InterPro" id="IPR001078">
    <property type="entry name" value="2-oxoacid_DH_actylTfrase"/>
</dbReference>
<evidence type="ECO:0000313" key="10">
    <source>
        <dbReference type="EMBL" id="AIE87483.1"/>
    </source>
</evidence>
<dbReference type="PANTHER" id="PTHR43178">
    <property type="entry name" value="DIHYDROLIPOAMIDE ACETYLTRANSFERASE COMPONENT OF PYRUVATE DEHYDROGENASE COMPLEX"/>
    <property type="match status" value="1"/>
</dbReference>
<dbReference type="Gene3D" id="3.30.559.10">
    <property type="entry name" value="Chloramphenicol acetyltransferase-like domain"/>
    <property type="match status" value="1"/>
</dbReference>
<dbReference type="PROSITE" id="PS00189">
    <property type="entry name" value="LIPOYL"/>
    <property type="match status" value="1"/>
</dbReference>
<evidence type="ECO:0000256" key="5">
    <source>
        <dbReference type="ARBA" id="ARBA00023315"/>
    </source>
</evidence>
<dbReference type="InterPro" id="IPR011053">
    <property type="entry name" value="Single_hybrid_motif"/>
</dbReference>
<dbReference type="RefSeq" id="WP_025228618.1">
    <property type="nucleotide sequence ID" value="NZ_CP007139.1"/>
</dbReference>
<proteinExistence type="inferred from homology"/>
<dbReference type="Pfam" id="PF00364">
    <property type="entry name" value="Biotin_lipoyl"/>
    <property type="match status" value="1"/>
</dbReference>
<evidence type="ECO:0000256" key="4">
    <source>
        <dbReference type="ARBA" id="ARBA00022823"/>
    </source>
</evidence>
<comment type="cofactor">
    <cofactor evidence="1 6">
        <name>(R)-lipoate</name>
        <dbReference type="ChEBI" id="CHEBI:83088"/>
    </cofactor>
</comment>
<dbReference type="Pfam" id="PF00198">
    <property type="entry name" value="2-oxoacid_dh"/>
    <property type="match status" value="1"/>
</dbReference>
<dbReference type="PANTHER" id="PTHR43178:SF5">
    <property type="entry name" value="LIPOAMIDE ACYLTRANSFERASE COMPONENT OF BRANCHED-CHAIN ALPHA-KETO ACID DEHYDROGENASE COMPLEX, MITOCHONDRIAL"/>
    <property type="match status" value="1"/>
</dbReference>
<protein>
    <recommendedName>
        <fullName evidence="6">Dihydrolipoamide acetyltransferase component of pyruvate dehydrogenase complex</fullName>
        <ecNumber evidence="6">2.3.1.-</ecNumber>
    </recommendedName>
</protein>
<dbReference type="STRING" id="661478.OP10G_4115"/>
<dbReference type="GO" id="GO:0031405">
    <property type="term" value="F:lipoic acid binding"/>
    <property type="evidence" value="ECO:0007669"/>
    <property type="project" value="TreeGrafter"/>
</dbReference>
<evidence type="ECO:0000256" key="3">
    <source>
        <dbReference type="ARBA" id="ARBA00022679"/>
    </source>
</evidence>
<evidence type="ECO:0000259" key="9">
    <source>
        <dbReference type="PROSITE" id="PS51826"/>
    </source>
</evidence>
<evidence type="ECO:0000313" key="11">
    <source>
        <dbReference type="Proteomes" id="UP000027982"/>
    </source>
</evidence>